<dbReference type="AlphaFoldDB" id="A0A246FMB2"/>
<dbReference type="InterPro" id="IPR010620">
    <property type="entry name" value="SBBP_repeat"/>
</dbReference>
<keyword evidence="2" id="KW-1185">Reference proteome</keyword>
<evidence type="ECO:0008006" key="3">
    <source>
        <dbReference type="Google" id="ProtNLM"/>
    </source>
</evidence>
<name>A0A246FMB2_9BACT</name>
<organism evidence="1 2">
    <name type="scientific">Hymenobacter amundsenii</name>
    <dbReference type="NCBI Taxonomy" id="2006685"/>
    <lineage>
        <taxon>Bacteria</taxon>
        <taxon>Pseudomonadati</taxon>
        <taxon>Bacteroidota</taxon>
        <taxon>Cytophagia</taxon>
        <taxon>Cytophagales</taxon>
        <taxon>Hymenobacteraceae</taxon>
        <taxon>Hymenobacter</taxon>
    </lineage>
</organism>
<dbReference type="OrthoDB" id="610424at2"/>
<sequence length="575" mass="62292">MNIYLKLSSCILIVLLCFIDKFIISAQAQQLPKYLWAKSGGGADDSQGLDVAIDAFNNAYVLGSFSGKANFENITLTSQGNYDLYLAKYNPAGQLIWIRQAGGLGDELPRGLTVDASGSAYITGCFGPITGVFNQNPVMNIGMLTLTGGSSFSEMFLAKYDSEGNVLWAKNTFSNNGSSGGNAIATDDKGNVYLTGNMASTSQFDQITFISGTSGKLFLAKYNAQGIVQWIKGDLGTSADFTNSNLAVTSTGQIYLAGTYYTGFTLGNTTLPDPSLNGTDLYLAKFNTQGSPIWIKPIIGAGFERCNGLSLDLAENVIFAISFHETISHENRLFTVKGPSTTSNSDALLFKYNSKGDLQWSKQLGGEVTYGPNSYSDSDYISSISTDYKGNIYINASLVGMPTLTTSDGSSTRNNHMVCYCPSGIILWTRTTGAHISDIVVTSGGELLSTGFIEYTRYFDQIALTSLGRTNMYVAKMAASTLPLTNSECSLSVINSTIPNIITPNGDGLNDVFYIAGLPVGPWQLQIYSRWGKQVYSTDNYQQDWNASGLPAGNYYYYFQHSNQPSMRGWLQVIR</sequence>
<dbReference type="Pfam" id="PF13585">
    <property type="entry name" value="CHU_C"/>
    <property type="match status" value="1"/>
</dbReference>
<proteinExistence type="predicted"/>
<comment type="caution">
    <text evidence="1">The sequence shown here is derived from an EMBL/GenBank/DDBJ whole genome shotgun (WGS) entry which is preliminary data.</text>
</comment>
<dbReference type="RefSeq" id="WP_088463643.1">
    <property type="nucleotide sequence ID" value="NZ_NIRR01000007.1"/>
</dbReference>
<reference evidence="1 2" key="1">
    <citation type="submission" date="2017-06" db="EMBL/GenBank/DDBJ databases">
        <title>Hymenobacter amundsenii sp. nov. isolated from regoliths in Antarctica.</title>
        <authorList>
            <person name="Sedlacek I."/>
            <person name="Kralova S."/>
            <person name="Pantucek R."/>
            <person name="Svec P."/>
            <person name="Holochova P."/>
            <person name="Stankova E."/>
            <person name="Vrbovska V."/>
            <person name="Busse H.-J."/>
        </authorList>
    </citation>
    <scope>NUCLEOTIDE SEQUENCE [LARGE SCALE GENOMIC DNA]</scope>
    <source>
        <strain evidence="1 2">CCM 8682</strain>
    </source>
</reference>
<dbReference type="PANTHER" id="PTHR35580:SF1">
    <property type="entry name" value="PHYTASE-LIKE DOMAIN-CONTAINING PROTEIN"/>
    <property type="match status" value="1"/>
</dbReference>
<dbReference type="Pfam" id="PF06739">
    <property type="entry name" value="SBBP"/>
    <property type="match status" value="2"/>
</dbReference>
<dbReference type="InterPro" id="IPR052918">
    <property type="entry name" value="Motility_Chemotaxis_Reg"/>
</dbReference>
<gene>
    <name evidence="1" type="ORF">CDA63_06525</name>
</gene>
<dbReference type="EMBL" id="NIRR01000007">
    <property type="protein sequence ID" value="OWP63862.1"/>
    <property type="molecule type" value="Genomic_DNA"/>
</dbReference>
<dbReference type="Gene3D" id="2.120.10.30">
    <property type="entry name" value="TolB, C-terminal domain"/>
    <property type="match status" value="1"/>
</dbReference>
<dbReference type="NCBIfam" id="TIGR04131">
    <property type="entry name" value="Bac_Flav_CTERM"/>
    <property type="match status" value="1"/>
</dbReference>
<evidence type="ECO:0000313" key="1">
    <source>
        <dbReference type="EMBL" id="OWP63862.1"/>
    </source>
</evidence>
<dbReference type="InterPro" id="IPR011042">
    <property type="entry name" value="6-blade_b-propeller_TolB-like"/>
</dbReference>
<dbReference type="InterPro" id="IPR026341">
    <property type="entry name" value="T9SS_type_B"/>
</dbReference>
<accession>A0A246FMB2</accession>
<evidence type="ECO:0000313" key="2">
    <source>
        <dbReference type="Proteomes" id="UP000197277"/>
    </source>
</evidence>
<protein>
    <recommendedName>
        <fullName evidence="3">Bulb-type lectin domain-containing protein</fullName>
    </recommendedName>
</protein>
<dbReference type="SUPFAM" id="SSF101898">
    <property type="entry name" value="NHL repeat"/>
    <property type="match status" value="1"/>
</dbReference>
<dbReference type="Proteomes" id="UP000197277">
    <property type="component" value="Unassembled WGS sequence"/>
</dbReference>
<dbReference type="PANTHER" id="PTHR35580">
    <property type="entry name" value="CELL SURFACE GLYCOPROTEIN (S-LAYER PROTEIN)-LIKE PROTEIN"/>
    <property type="match status" value="1"/>
</dbReference>